<protein>
    <submittedName>
        <fullName evidence="2">Uncharacterized protein</fullName>
    </submittedName>
</protein>
<gene>
    <name evidence="2" type="ORF">NOCA2570035</name>
</gene>
<sequence>MGGLAVDEPEAREARSTLPRRWFWICLISWLVLVPIAALIGNVEGIGWEILASPVNALAGSFGAVVLGALLFQKWQDRIDAESAAAAEAAWMERNSRYLLEGQAALCRELSRLVEPTYQLLHPVLRDKMVPANLIRADLVRPVRPVSSPSNAQELSVFVAEEIDVVLHALSDGPLALAREQQLDLQRARMAARDEERFPDRAEVFRGLSKGLVPADLHEEDFVAVLDGLTPQFVERLRTSADRILELAPHVSAGDLEPHQIRALVLRVAVGAWALEEQSMATSDPVTQRVSAVLGGISTVVSEARAVHKELWELATKLAAYAQNHPLEAARISDDLLKRLNTRSDGTPLTTILGGTFDRAWDSWRSEHDFHGVRES</sequence>
<evidence type="ECO:0000313" key="2">
    <source>
        <dbReference type="EMBL" id="CUR59117.1"/>
    </source>
</evidence>
<keyword evidence="1" id="KW-0472">Membrane</keyword>
<evidence type="ECO:0000256" key="1">
    <source>
        <dbReference type="SAM" id="Phobius"/>
    </source>
</evidence>
<accession>A0A2P2CAU4</accession>
<keyword evidence="1" id="KW-1133">Transmembrane helix</keyword>
<dbReference type="EMBL" id="CZKA01000053">
    <property type="protein sequence ID" value="CUR59117.1"/>
    <property type="molecule type" value="Genomic_DNA"/>
</dbReference>
<feature type="transmembrane region" description="Helical" evidence="1">
    <location>
        <begin position="22"/>
        <end position="40"/>
    </location>
</feature>
<organism evidence="2">
    <name type="scientific">metagenome</name>
    <dbReference type="NCBI Taxonomy" id="256318"/>
    <lineage>
        <taxon>unclassified sequences</taxon>
        <taxon>metagenomes</taxon>
    </lineage>
</organism>
<reference evidence="2" key="1">
    <citation type="submission" date="2015-08" db="EMBL/GenBank/DDBJ databases">
        <authorList>
            <person name="Babu N.S."/>
            <person name="Beckwith C.J."/>
            <person name="Beseler K.G."/>
            <person name="Brison A."/>
            <person name="Carone J.V."/>
            <person name="Caskin T.P."/>
            <person name="Diamond M."/>
            <person name="Durham M.E."/>
            <person name="Foxe J.M."/>
            <person name="Go M."/>
            <person name="Henderson B.A."/>
            <person name="Jones I.B."/>
            <person name="McGettigan J.A."/>
            <person name="Micheletti S.J."/>
            <person name="Nasrallah M.E."/>
            <person name="Ortiz D."/>
            <person name="Piller C.R."/>
            <person name="Privatt S.R."/>
            <person name="Schneider S.L."/>
            <person name="Sharp S."/>
            <person name="Smith T.C."/>
            <person name="Stanton J.D."/>
            <person name="Ullery H.E."/>
            <person name="Wilson R.J."/>
            <person name="Serrano M.G."/>
            <person name="Buck G."/>
            <person name="Lee V."/>
            <person name="Wang Y."/>
            <person name="Carvalho R."/>
            <person name="Voegtly L."/>
            <person name="Shi R."/>
            <person name="Duckworth R."/>
            <person name="Johnson A."/>
            <person name="Loviza R."/>
            <person name="Walstead R."/>
            <person name="Shah Z."/>
            <person name="Kiflezghi M."/>
            <person name="Wade K."/>
            <person name="Ball S.L."/>
            <person name="Bradley K.W."/>
            <person name="Asai D.J."/>
            <person name="Bowman C.A."/>
            <person name="Russell D.A."/>
            <person name="Pope W.H."/>
            <person name="Jacobs-Sera D."/>
            <person name="Hendrix R.W."/>
            <person name="Hatfull G.F."/>
        </authorList>
    </citation>
    <scope>NUCLEOTIDE SEQUENCE</scope>
</reference>
<proteinExistence type="predicted"/>
<name>A0A2P2CAU4_9ZZZZ</name>
<feature type="transmembrane region" description="Helical" evidence="1">
    <location>
        <begin position="46"/>
        <end position="72"/>
    </location>
</feature>
<keyword evidence="1" id="KW-0812">Transmembrane</keyword>
<dbReference type="AlphaFoldDB" id="A0A2P2CAU4"/>